<evidence type="ECO:0000313" key="2">
    <source>
        <dbReference type="EMBL" id="GFY42460.1"/>
    </source>
</evidence>
<organism evidence="2 3">
    <name type="scientific">Trichonephila inaurata madagascariensis</name>
    <dbReference type="NCBI Taxonomy" id="2747483"/>
    <lineage>
        <taxon>Eukaryota</taxon>
        <taxon>Metazoa</taxon>
        <taxon>Ecdysozoa</taxon>
        <taxon>Arthropoda</taxon>
        <taxon>Chelicerata</taxon>
        <taxon>Arachnida</taxon>
        <taxon>Araneae</taxon>
        <taxon>Araneomorphae</taxon>
        <taxon>Entelegynae</taxon>
        <taxon>Araneoidea</taxon>
        <taxon>Nephilidae</taxon>
        <taxon>Trichonephila</taxon>
        <taxon>Trichonephila inaurata</taxon>
    </lineage>
</organism>
<evidence type="ECO:0000256" key="1">
    <source>
        <dbReference type="SAM" id="Phobius"/>
    </source>
</evidence>
<sequence length="189" mass="21818">MQLYVMSPLFIIALLRRRRLGYGLMTLLACGACFYNFITTFQYDLYDDLLSSPNYINDTDLFISQELSNDSSTQLFMTVGPRGDDVNGTHSLHIGFRNSQTGRIRQQTSLTESFHSSITSVLLRVFNSYDSVISFCFVKRKNRNKVECSCCVSCFISFDFLHVRVFLCDITTNRSSRIKIFSMFFNKKD</sequence>
<keyword evidence="1" id="KW-0812">Transmembrane</keyword>
<feature type="transmembrane region" description="Helical" evidence="1">
    <location>
        <begin position="20"/>
        <end position="38"/>
    </location>
</feature>
<evidence type="ECO:0000313" key="3">
    <source>
        <dbReference type="Proteomes" id="UP000886998"/>
    </source>
</evidence>
<dbReference type="AlphaFoldDB" id="A0A8X6WXC3"/>
<protein>
    <submittedName>
        <fullName evidence="2">Uncharacterized protein</fullName>
    </submittedName>
</protein>
<name>A0A8X6WXC3_9ARAC</name>
<accession>A0A8X6WXC3</accession>
<dbReference type="EMBL" id="BMAV01003086">
    <property type="protein sequence ID" value="GFY42460.1"/>
    <property type="molecule type" value="Genomic_DNA"/>
</dbReference>
<keyword evidence="3" id="KW-1185">Reference proteome</keyword>
<keyword evidence="1" id="KW-0472">Membrane</keyword>
<comment type="caution">
    <text evidence="2">The sequence shown here is derived from an EMBL/GenBank/DDBJ whole genome shotgun (WGS) entry which is preliminary data.</text>
</comment>
<keyword evidence="1" id="KW-1133">Transmembrane helix</keyword>
<dbReference type="Proteomes" id="UP000886998">
    <property type="component" value="Unassembled WGS sequence"/>
</dbReference>
<proteinExistence type="predicted"/>
<gene>
    <name evidence="2" type="ORF">TNIN_178321</name>
</gene>
<reference evidence="2" key="1">
    <citation type="submission" date="2020-08" db="EMBL/GenBank/DDBJ databases">
        <title>Multicomponent nature underlies the extraordinary mechanical properties of spider dragline silk.</title>
        <authorList>
            <person name="Kono N."/>
            <person name="Nakamura H."/>
            <person name="Mori M."/>
            <person name="Yoshida Y."/>
            <person name="Ohtoshi R."/>
            <person name="Malay A.D."/>
            <person name="Moran D.A.P."/>
            <person name="Tomita M."/>
            <person name="Numata K."/>
            <person name="Arakawa K."/>
        </authorList>
    </citation>
    <scope>NUCLEOTIDE SEQUENCE</scope>
</reference>